<dbReference type="EMBL" id="AP022324">
    <property type="protein sequence ID" value="BBU46674.1"/>
    <property type="molecule type" value="Genomic_DNA"/>
</dbReference>
<accession>A0A7U6M6I5</accession>
<sequence>MGREHAAVFLEQQFPGGAEGVGTHLGMAPGSGLDRDKISIISSSANGAALRPPKTYQVTPKPAV</sequence>
<feature type="region of interest" description="Disordered" evidence="1">
    <location>
        <begin position="44"/>
        <end position="64"/>
    </location>
</feature>
<organism evidence="2 3">
    <name type="scientific">Pseudomonas putida</name>
    <name type="common">Arthrobacter siderocapsulatus</name>
    <dbReference type="NCBI Taxonomy" id="303"/>
    <lineage>
        <taxon>Bacteria</taxon>
        <taxon>Pseudomonadati</taxon>
        <taxon>Pseudomonadota</taxon>
        <taxon>Gammaproteobacteria</taxon>
        <taxon>Pseudomonadales</taxon>
        <taxon>Pseudomonadaceae</taxon>
        <taxon>Pseudomonas</taxon>
    </lineage>
</organism>
<evidence type="ECO:0000313" key="3">
    <source>
        <dbReference type="Proteomes" id="UP000464661"/>
    </source>
</evidence>
<dbReference type="AlphaFoldDB" id="A0A7U6M6I5"/>
<proteinExistence type="predicted"/>
<evidence type="ECO:0000256" key="1">
    <source>
        <dbReference type="SAM" id="MobiDB-lite"/>
    </source>
</evidence>
<evidence type="ECO:0000313" key="2">
    <source>
        <dbReference type="EMBL" id="BBU46674.1"/>
    </source>
</evidence>
<dbReference type="Proteomes" id="UP000464661">
    <property type="component" value="Chromosome"/>
</dbReference>
<gene>
    <name evidence="2" type="ORF">PPTS312_45890</name>
</gene>
<reference evidence="2 3" key="1">
    <citation type="submission" date="2020-01" db="EMBL/GenBank/DDBJ databases">
        <title>Complete Genome Sequence of Pseudomonas putida Strain TS312, Harboring the HdtS type N-acyl-homoserine Lactone Synthase, Isolated from a Paper Mill.</title>
        <authorList>
            <person name="Hosoe A."/>
            <person name="Suenaga T."/>
            <person name="Sugi T."/>
            <person name="Izumi T."/>
            <person name="Nagai N."/>
            <person name="Terada A."/>
        </authorList>
    </citation>
    <scope>NUCLEOTIDE SEQUENCE [LARGE SCALE GENOMIC DNA]</scope>
    <source>
        <strain evidence="2 3">TS312</strain>
    </source>
</reference>
<protein>
    <submittedName>
        <fullName evidence="2">Uncharacterized protein</fullName>
    </submittedName>
</protein>
<name>A0A7U6M6I5_PSEPU</name>